<dbReference type="EMBL" id="CP150951">
    <property type="protein sequence ID" value="WZC50621.2"/>
    <property type="molecule type" value="Genomic_DNA"/>
</dbReference>
<keyword evidence="2" id="KW-1185">Reference proteome</keyword>
<protein>
    <recommendedName>
        <fullName evidence="3">Dihydroorotate dehydrogenase</fullName>
    </recommendedName>
</protein>
<evidence type="ECO:0000313" key="1">
    <source>
        <dbReference type="EMBL" id="WZC50621.2"/>
    </source>
</evidence>
<evidence type="ECO:0000313" key="2">
    <source>
        <dbReference type="Proteomes" id="UP001440612"/>
    </source>
</evidence>
<gene>
    <name evidence="1" type="ORF">AABB29_08405</name>
</gene>
<organism evidence="1 2">
    <name type="scientific">Yoonia phaeophyticola</name>
    <dbReference type="NCBI Taxonomy" id="3137369"/>
    <lineage>
        <taxon>Bacteria</taxon>
        <taxon>Pseudomonadati</taxon>
        <taxon>Pseudomonadota</taxon>
        <taxon>Alphaproteobacteria</taxon>
        <taxon>Rhodobacterales</taxon>
        <taxon>Paracoccaceae</taxon>
        <taxon>Yoonia</taxon>
    </lineage>
</organism>
<dbReference type="Proteomes" id="UP001440612">
    <property type="component" value="Chromosome"/>
</dbReference>
<reference evidence="2" key="1">
    <citation type="submission" date="2024-04" db="EMBL/GenBank/DDBJ databases">
        <title>Phylogenomic analyses of a clade within the roseobacter group suggest taxonomic reassignments of species of the genera Aestuariivita, Citreicella, Loktanella, Nautella, Pelagibaca, Ruegeria, Thalassobius, Thiobacimonas and Tropicibacter, and the proposal o.</title>
        <authorList>
            <person name="Jeon C.O."/>
        </authorList>
    </citation>
    <scope>NUCLEOTIDE SEQUENCE [LARGE SCALE GENOMIC DNA]</scope>
    <source>
        <strain evidence="2">BS5-3</strain>
    </source>
</reference>
<accession>A0ABZ2VAX7</accession>
<dbReference type="RefSeq" id="WP_373636722.1">
    <property type="nucleotide sequence ID" value="NZ_CP150951.2"/>
</dbReference>
<sequence>MMMTDPKNDMLDDLFAEARAIAPEPSDGLMARVLADAAGAQVAAPMPAPVPAKSGLFAGLLDLVGGWPSVGGLVAATITGVWVGIAPPASIEDFTATAFGDTVTIGVFADDLDFDIGTFIDG</sequence>
<proteinExistence type="predicted"/>
<name>A0ABZ2VAX7_9RHOB</name>
<evidence type="ECO:0008006" key="3">
    <source>
        <dbReference type="Google" id="ProtNLM"/>
    </source>
</evidence>